<dbReference type="EMBL" id="JAAZAL010000087">
    <property type="protein sequence ID" value="NLE31096.1"/>
    <property type="molecule type" value="Genomic_DNA"/>
</dbReference>
<accession>A0A847ETV9</accession>
<name>A0A847ETV9_9BACT</name>
<feature type="transmembrane region" description="Helical" evidence="1">
    <location>
        <begin position="6"/>
        <end position="25"/>
    </location>
</feature>
<gene>
    <name evidence="2" type="ORF">GX618_02360</name>
</gene>
<protein>
    <submittedName>
        <fullName evidence="2">Uncharacterized protein</fullName>
    </submittedName>
</protein>
<organism evidence="2 3">
    <name type="scientific">Candidatus Dojkabacteria bacterium</name>
    <dbReference type="NCBI Taxonomy" id="2099670"/>
    <lineage>
        <taxon>Bacteria</taxon>
        <taxon>Candidatus Dojkabacteria</taxon>
    </lineage>
</organism>
<dbReference type="AlphaFoldDB" id="A0A847ETV9"/>
<dbReference type="Proteomes" id="UP000554004">
    <property type="component" value="Unassembled WGS sequence"/>
</dbReference>
<comment type="caution">
    <text evidence="2">The sequence shown here is derived from an EMBL/GenBank/DDBJ whole genome shotgun (WGS) entry which is preliminary data.</text>
</comment>
<sequence length="130" mass="14922">MKKKYLFIGLILGLIALGVVTFFLVRNRGEEEIVEDINNTPTYKYDMILEKQYKADNLWEYKVSGQFPNPCYTASVEEIVRESFPEQVTIVITVSKPSEEMVCAQVISEYEHEDSFTASEQAVVKLEVID</sequence>
<evidence type="ECO:0000313" key="3">
    <source>
        <dbReference type="Proteomes" id="UP000554004"/>
    </source>
</evidence>
<keyword evidence="1" id="KW-0812">Transmembrane</keyword>
<evidence type="ECO:0000256" key="1">
    <source>
        <dbReference type="SAM" id="Phobius"/>
    </source>
</evidence>
<evidence type="ECO:0000313" key="2">
    <source>
        <dbReference type="EMBL" id="NLE31096.1"/>
    </source>
</evidence>
<keyword evidence="1" id="KW-0472">Membrane</keyword>
<keyword evidence="1" id="KW-1133">Transmembrane helix</keyword>
<proteinExistence type="predicted"/>
<reference evidence="2 3" key="1">
    <citation type="journal article" date="2020" name="Biotechnol. Biofuels">
        <title>New insights from the biogas microbiome by comprehensive genome-resolved metagenomics of nearly 1600 species originating from multiple anaerobic digesters.</title>
        <authorList>
            <person name="Campanaro S."/>
            <person name="Treu L."/>
            <person name="Rodriguez-R L.M."/>
            <person name="Kovalovszki A."/>
            <person name="Ziels R.M."/>
            <person name="Maus I."/>
            <person name="Zhu X."/>
            <person name="Kougias P.G."/>
            <person name="Basile A."/>
            <person name="Luo G."/>
            <person name="Schluter A."/>
            <person name="Konstantinidis K.T."/>
            <person name="Angelidaki I."/>
        </authorList>
    </citation>
    <scope>NUCLEOTIDE SEQUENCE [LARGE SCALE GENOMIC DNA]</scope>
    <source>
        <strain evidence="2">AS06rmzACSIP_421</strain>
    </source>
</reference>